<dbReference type="SUPFAM" id="SSF52317">
    <property type="entry name" value="Class I glutamine amidotransferase-like"/>
    <property type="match status" value="1"/>
</dbReference>
<dbReference type="AlphaFoldDB" id="A0A1V5MI44"/>
<feature type="signal peptide" evidence="1">
    <location>
        <begin position="1"/>
        <end position="23"/>
    </location>
</feature>
<sequence>MRKTMKILIPLLLLGLAANTSGAQPTARTAPPPAPPPTIGIYFHPTPNPAEAILGYEGIKMALEENGFEESVGYVDRLEAASLAGLKVLILPRTHAFPRERPESAIRAALRAFVEKGGGLLLVNESVGWRRIFAAEPPFPEIGRGVGTGDTYQNSVSGGVGPMTIKYVTLAVEPAPHPVTSGLPKEFRALHDLPDLQPGPAGRILARRNGGGAALVAGTIGKGRVLLAAPALGLGERNLEEPPNGAALKLLLNGVRWLAGTE</sequence>
<organism evidence="2">
    <name type="scientific">candidate division TA06 bacterium ADurb.Bin417</name>
    <dbReference type="NCBI Taxonomy" id="1852828"/>
    <lineage>
        <taxon>Bacteria</taxon>
        <taxon>Bacteria division TA06</taxon>
    </lineage>
</organism>
<proteinExistence type="predicted"/>
<reference evidence="2" key="1">
    <citation type="submission" date="2017-02" db="EMBL/GenBank/DDBJ databases">
        <title>Delving into the versatile metabolic prowess of the omnipresent phylum Bacteroidetes.</title>
        <authorList>
            <person name="Nobu M.K."/>
            <person name="Mei R."/>
            <person name="Narihiro T."/>
            <person name="Kuroda K."/>
            <person name="Liu W.-T."/>
        </authorList>
    </citation>
    <scope>NUCLEOTIDE SEQUENCE</scope>
    <source>
        <strain evidence="2">ADurb.Bin417</strain>
    </source>
</reference>
<dbReference type="EMBL" id="MWAK01000059">
    <property type="protein sequence ID" value="OPZ92914.1"/>
    <property type="molecule type" value="Genomic_DNA"/>
</dbReference>
<protein>
    <submittedName>
        <fullName evidence="2">Trehalose utilization</fullName>
    </submittedName>
</protein>
<evidence type="ECO:0000256" key="1">
    <source>
        <dbReference type="SAM" id="SignalP"/>
    </source>
</evidence>
<dbReference type="Proteomes" id="UP000485484">
    <property type="component" value="Unassembled WGS sequence"/>
</dbReference>
<feature type="chain" id="PRO_5012595974" evidence="1">
    <location>
        <begin position="24"/>
        <end position="262"/>
    </location>
</feature>
<accession>A0A1V5MI44</accession>
<evidence type="ECO:0000313" key="2">
    <source>
        <dbReference type="EMBL" id="OPZ92914.1"/>
    </source>
</evidence>
<keyword evidence="1" id="KW-0732">Signal</keyword>
<dbReference type="Gene3D" id="3.40.50.880">
    <property type="match status" value="1"/>
</dbReference>
<gene>
    <name evidence="2" type="ORF">BWY73_00583</name>
</gene>
<name>A0A1V5MI44_UNCT6</name>
<comment type="caution">
    <text evidence="2">The sequence shown here is derived from an EMBL/GenBank/DDBJ whole genome shotgun (WGS) entry which is preliminary data.</text>
</comment>
<dbReference type="InterPro" id="IPR029062">
    <property type="entry name" value="Class_I_gatase-like"/>
</dbReference>